<dbReference type="Gene3D" id="3.40.50.2000">
    <property type="entry name" value="Glycogen Phosphorylase B"/>
    <property type="match status" value="2"/>
</dbReference>
<evidence type="ECO:0000313" key="5">
    <source>
        <dbReference type="Proteomes" id="UP000306409"/>
    </source>
</evidence>
<dbReference type="NCBIfam" id="TIGR03609">
    <property type="entry name" value="S_layer_CsaB"/>
    <property type="match status" value="1"/>
</dbReference>
<sequence length="746" mass="84180">MKVLHIIGGGDVGGAKVHVLSLVKELTSHIDVTLLSLRPGAFADDARAMGLKVEVIKSSNVLLDIKKSINFVNKNDFDIIHSHGAKANIFAYAIKKACKVPVVTTMHSDYKLDYMQSFYKRITIGFLNSTVLRSLDYYIVVTSAFRKMLTERGFNDSQIYTILNGIDFSTPLKDYSRRDFSEKYNISLNEDDILVGTAARLDPVKDIGTLLEAAKLVVQKNPNVKFLIGGEGDEGKELKARATNLGLNKNVFFLGWLNDPYELISILDINVMTSISEGFPYYLLEGARFSKATICSRVGGIPDLIDSSVNGYLFEPRDYKTLAEQLLSLASDKAKRIDFGNKLYAKADKEFSLTAMCKTQLDIYTSISKDIALNAKKKKYDAIISGYYGFNNIGDDAMLRSIVCNLRQHKPDISILALSRRPEETRKCYNVNSINRKNVFTVYFAMKKAKLFIYGGGNIIQDSTSSRSLVYYLSTAWLAKKLKLKVMFYANGIGPINKPMNAEFSRRILNRADVITVREKLSFNELKRMGITKPKIFLTADAALALKIDKNIPVEELFKNEGIPFDGKYAGFSVRRCPGLEDNQHIKYEKTIAEIADYVYLTYNLKPIFIPMEYHFDIFTIQNIVSKMKTESYIISDNHSVSETFAIINKMDIMIAMRLHALIFSAYMNVPFIGISYQPKVEGFLEYINQPSVGNVKDLSFEELRKKVDYVMQNKTVIKNELSEAIEALINKAEDNSRLAIELING</sequence>
<reference evidence="4 5" key="1">
    <citation type="submission" date="2020-09" db="EMBL/GenBank/DDBJ databases">
        <title>Characterization and genome sequencing of Ruminiclostridium sp. nov. MA18.</title>
        <authorList>
            <person name="Rettenmaier R."/>
            <person name="Kowollik M.-L."/>
            <person name="Liebl W."/>
            <person name="Zverlov V."/>
        </authorList>
    </citation>
    <scope>NUCLEOTIDE SEQUENCE [LARGE SCALE GENOMIC DNA]</scope>
    <source>
        <strain evidence="4 5">MA18</strain>
    </source>
</reference>
<dbReference type="KEGG" id="rher:EHE19_003170"/>
<dbReference type="Pfam" id="PF04230">
    <property type="entry name" value="PS_pyruv_trans"/>
    <property type="match status" value="1"/>
</dbReference>
<dbReference type="SUPFAM" id="SSF53756">
    <property type="entry name" value="UDP-Glycosyltransferase/glycogen phosphorylase"/>
    <property type="match status" value="2"/>
</dbReference>
<dbReference type="PANTHER" id="PTHR36836:SF1">
    <property type="entry name" value="COLANIC ACID BIOSYNTHESIS PROTEIN WCAK"/>
    <property type="match status" value="1"/>
</dbReference>
<dbReference type="GO" id="GO:0016757">
    <property type="term" value="F:glycosyltransferase activity"/>
    <property type="evidence" value="ECO:0007669"/>
    <property type="project" value="InterPro"/>
</dbReference>
<evidence type="ECO:0000259" key="1">
    <source>
        <dbReference type="Pfam" id="PF00534"/>
    </source>
</evidence>
<dbReference type="OrthoDB" id="3199616at2"/>
<keyword evidence="5" id="KW-1185">Reference proteome</keyword>
<feature type="domain" description="Polysaccharide pyruvyl transferase" evidence="2">
    <location>
        <begin position="392"/>
        <end position="678"/>
    </location>
</feature>
<dbReference type="InterPro" id="IPR028098">
    <property type="entry name" value="Glyco_trans_4-like_N"/>
</dbReference>
<accession>A0A4U7JFJ6</accession>
<evidence type="ECO:0000259" key="3">
    <source>
        <dbReference type="Pfam" id="PF13439"/>
    </source>
</evidence>
<dbReference type="Pfam" id="PF00534">
    <property type="entry name" value="Glycos_transf_1"/>
    <property type="match status" value="1"/>
</dbReference>
<dbReference type="Proteomes" id="UP000306409">
    <property type="component" value="Chromosome"/>
</dbReference>
<dbReference type="AlphaFoldDB" id="A0A4U7JFJ6"/>
<organism evidence="4 5">
    <name type="scientific">Ruminiclostridium herbifermentans</name>
    <dbReference type="NCBI Taxonomy" id="2488810"/>
    <lineage>
        <taxon>Bacteria</taxon>
        <taxon>Bacillati</taxon>
        <taxon>Bacillota</taxon>
        <taxon>Clostridia</taxon>
        <taxon>Eubacteriales</taxon>
        <taxon>Oscillospiraceae</taxon>
        <taxon>Ruminiclostridium</taxon>
    </lineage>
</organism>
<dbReference type="EMBL" id="CP061336">
    <property type="protein sequence ID" value="QNU67534.1"/>
    <property type="molecule type" value="Genomic_DNA"/>
</dbReference>
<protein>
    <submittedName>
        <fullName evidence="4">Polysaccharide pyruvyl transferase CsaB</fullName>
    </submittedName>
</protein>
<keyword evidence="4" id="KW-0808">Transferase</keyword>
<dbReference type="CDD" id="cd03801">
    <property type="entry name" value="GT4_PimA-like"/>
    <property type="match status" value="1"/>
</dbReference>
<dbReference type="RefSeq" id="WP_137697574.1">
    <property type="nucleotide sequence ID" value="NZ_CP061336.1"/>
</dbReference>
<dbReference type="InterPro" id="IPR007345">
    <property type="entry name" value="Polysacch_pyruvyl_Trfase"/>
</dbReference>
<dbReference type="Pfam" id="PF13439">
    <property type="entry name" value="Glyco_transf_4"/>
    <property type="match status" value="1"/>
</dbReference>
<evidence type="ECO:0000313" key="4">
    <source>
        <dbReference type="EMBL" id="QNU67534.1"/>
    </source>
</evidence>
<dbReference type="PANTHER" id="PTHR36836">
    <property type="entry name" value="COLANIC ACID BIOSYNTHESIS PROTEIN WCAK"/>
    <property type="match status" value="1"/>
</dbReference>
<evidence type="ECO:0000259" key="2">
    <source>
        <dbReference type="Pfam" id="PF04230"/>
    </source>
</evidence>
<dbReference type="InterPro" id="IPR001296">
    <property type="entry name" value="Glyco_trans_1"/>
</dbReference>
<feature type="domain" description="Glycosyltransferase subfamily 4-like N-terminal" evidence="3">
    <location>
        <begin position="12"/>
        <end position="168"/>
    </location>
</feature>
<proteinExistence type="predicted"/>
<gene>
    <name evidence="4" type="primary">csaB</name>
    <name evidence="4" type="ORF">EHE19_003170</name>
</gene>
<name>A0A4U7JFJ6_9FIRM</name>
<dbReference type="InterPro" id="IPR019896">
    <property type="entry name" value="Polysacch_pyruvyl_Trfase_CsaB"/>
</dbReference>
<feature type="domain" description="Glycosyl transferase family 1" evidence="1">
    <location>
        <begin position="187"/>
        <end position="342"/>
    </location>
</feature>